<accession>A0AAP5AMJ3</accession>
<dbReference type="InterPro" id="IPR018062">
    <property type="entry name" value="HTH_AraC-typ_CS"/>
</dbReference>
<dbReference type="SUPFAM" id="SSF51182">
    <property type="entry name" value="RmlC-like cupins"/>
    <property type="match status" value="1"/>
</dbReference>
<evidence type="ECO:0000256" key="3">
    <source>
        <dbReference type="ARBA" id="ARBA00023163"/>
    </source>
</evidence>
<dbReference type="PROSITE" id="PS00041">
    <property type="entry name" value="HTH_ARAC_FAMILY_1"/>
    <property type="match status" value="1"/>
</dbReference>
<proteinExistence type="predicted"/>
<reference evidence="6" key="1">
    <citation type="submission" date="2023-07" db="EMBL/GenBank/DDBJ databases">
        <title>Functional and genomic diversity of the sorghum phyllosphere microbiome.</title>
        <authorList>
            <person name="Shade A."/>
        </authorList>
    </citation>
    <scope>NUCLEOTIDE SEQUENCE</scope>
    <source>
        <strain evidence="6">SORGH_AS_0457</strain>
    </source>
</reference>
<feature type="region of interest" description="Disordered" evidence="4">
    <location>
        <begin position="244"/>
        <end position="283"/>
    </location>
</feature>
<dbReference type="InterPro" id="IPR003313">
    <property type="entry name" value="AraC-bd"/>
</dbReference>
<dbReference type="PANTHER" id="PTHR11019">
    <property type="entry name" value="HTH-TYPE TRANSCRIPTIONAL REGULATOR NIMR"/>
    <property type="match status" value="1"/>
</dbReference>
<evidence type="ECO:0000256" key="2">
    <source>
        <dbReference type="ARBA" id="ARBA00023125"/>
    </source>
</evidence>
<dbReference type="InterPro" id="IPR018060">
    <property type="entry name" value="HTH_AraC"/>
</dbReference>
<dbReference type="AlphaFoldDB" id="A0AAP5AMJ3"/>
<protein>
    <submittedName>
        <fullName evidence="6">AraC-like DNA-binding protein</fullName>
    </submittedName>
</protein>
<dbReference type="CDD" id="cd06124">
    <property type="entry name" value="cupin_NimR-like_N"/>
    <property type="match status" value="1"/>
</dbReference>
<feature type="domain" description="HTH araC/xylS-type" evidence="5">
    <location>
        <begin position="149"/>
        <end position="246"/>
    </location>
</feature>
<dbReference type="InterPro" id="IPR014710">
    <property type="entry name" value="RmlC-like_jellyroll"/>
</dbReference>
<evidence type="ECO:0000313" key="6">
    <source>
        <dbReference type="EMBL" id="MDQ1110235.1"/>
    </source>
</evidence>
<dbReference type="InterPro" id="IPR009057">
    <property type="entry name" value="Homeodomain-like_sf"/>
</dbReference>
<keyword evidence="1" id="KW-0805">Transcription regulation</keyword>
<name>A0AAP5AMJ3_9GAMM</name>
<dbReference type="Proteomes" id="UP001226084">
    <property type="component" value="Unassembled WGS sequence"/>
</dbReference>
<feature type="compositionally biased region" description="Polar residues" evidence="4">
    <location>
        <begin position="244"/>
        <end position="257"/>
    </location>
</feature>
<gene>
    <name evidence="6" type="ORF">QE424_003394</name>
</gene>
<dbReference type="Gene3D" id="1.10.10.60">
    <property type="entry name" value="Homeodomain-like"/>
    <property type="match status" value="1"/>
</dbReference>
<dbReference type="PROSITE" id="PS01124">
    <property type="entry name" value="HTH_ARAC_FAMILY_2"/>
    <property type="match status" value="1"/>
</dbReference>
<sequence>MTGAFTIHRALKPKGSELPHHVHDEGQLTFAASGTVQVHTDEGVWLLPPQLVAWVPAGVPHRLDILTDAELWIILWRKEAIRDWAPPSFPGRAFVSQVTPLLRALLDEAVSVDPASGKAELMVRLALHELTVLQDAPTFLPMPKSALGRRLADLALADHRNALEVSVLASRAATSVRSASRLFPLETGMTLKAWRQRARIVWAMEQLSRGKTIPAVAAQAGFASTAAFSAAFRQVTATTPTAFQGGASLNTVPSSAHQGELVTRRRDEETASGEPPIHTPCHNRGVSELLQAVVAYKARHLSQPDHSIGCQVGSHPA</sequence>
<evidence type="ECO:0000259" key="5">
    <source>
        <dbReference type="PROSITE" id="PS01124"/>
    </source>
</evidence>
<evidence type="ECO:0000313" key="7">
    <source>
        <dbReference type="Proteomes" id="UP001226084"/>
    </source>
</evidence>
<dbReference type="GO" id="GO:0003700">
    <property type="term" value="F:DNA-binding transcription factor activity"/>
    <property type="evidence" value="ECO:0007669"/>
    <property type="project" value="InterPro"/>
</dbReference>
<keyword evidence="3" id="KW-0804">Transcription</keyword>
<dbReference type="RefSeq" id="WP_307107658.1">
    <property type="nucleotide sequence ID" value="NZ_JAUTAS010000001.1"/>
</dbReference>
<dbReference type="PANTHER" id="PTHR11019:SF199">
    <property type="entry name" value="HTH-TYPE TRANSCRIPTIONAL REGULATOR NIMR"/>
    <property type="match status" value="1"/>
</dbReference>
<evidence type="ECO:0000256" key="4">
    <source>
        <dbReference type="SAM" id="MobiDB-lite"/>
    </source>
</evidence>
<dbReference type="InterPro" id="IPR011051">
    <property type="entry name" value="RmlC_Cupin_sf"/>
</dbReference>
<dbReference type="GO" id="GO:0043565">
    <property type="term" value="F:sequence-specific DNA binding"/>
    <property type="evidence" value="ECO:0007669"/>
    <property type="project" value="InterPro"/>
</dbReference>
<dbReference type="Pfam" id="PF02311">
    <property type="entry name" value="AraC_binding"/>
    <property type="match status" value="1"/>
</dbReference>
<organism evidence="6 7">
    <name type="scientific">Stenotrophomonas rhizophila</name>
    <dbReference type="NCBI Taxonomy" id="216778"/>
    <lineage>
        <taxon>Bacteria</taxon>
        <taxon>Pseudomonadati</taxon>
        <taxon>Pseudomonadota</taxon>
        <taxon>Gammaproteobacteria</taxon>
        <taxon>Lysobacterales</taxon>
        <taxon>Lysobacteraceae</taxon>
        <taxon>Stenotrophomonas</taxon>
    </lineage>
</organism>
<comment type="caution">
    <text evidence="6">The sequence shown here is derived from an EMBL/GenBank/DDBJ whole genome shotgun (WGS) entry which is preliminary data.</text>
</comment>
<dbReference type="SUPFAM" id="SSF46689">
    <property type="entry name" value="Homeodomain-like"/>
    <property type="match status" value="1"/>
</dbReference>
<dbReference type="Pfam" id="PF12833">
    <property type="entry name" value="HTH_18"/>
    <property type="match status" value="1"/>
</dbReference>
<dbReference type="SMART" id="SM00342">
    <property type="entry name" value="HTH_ARAC"/>
    <property type="match status" value="1"/>
</dbReference>
<keyword evidence="2 6" id="KW-0238">DNA-binding</keyword>
<dbReference type="EMBL" id="JAUTAS010000001">
    <property type="protein sequence ID" value="MDQ1110235.1"/>
    <property type="molecule type" value="Genomic_DNA"/>
</dbReference>
<dbReference type="Gene3D" id="2.60.120.10">
    <property type="entry name" value="Jelly Rolls"/>
    <property type="match status" value="1"/>
</dbReference>
<evidence type="ECO:0000256" key="1">
    <source>
        <dbReference type="ARBA" id="ARBA00023015"/>
    </source>
</evidence>